<dbReference type="OrthoDB" id="3802848at2"/>
<dbReference type="PANTHER" id="PTHR45527:SF1">
    <property type="entry name" value="FATTY ACID SYNTHASE"/>
    <property type="match status" value="1"/>
</dbReference>
<gene>
    <name evidence="3" type="ORF">E1298_05140</name>
</gene>
<organism evidence="3 4">
    <name type="scientific">Actinomadura rubrisoli</name>
    <dbReference type="NCBI Taxonomy" id="2530368"/>
    <lineage>
        <taxon>Bacteria</taxon>
        <taxon>Bacillati</taxon>
        <taxon>Actinomycetota</taxon>
        <taxon>Actinomycetes</taxon>
        <taxon>Streptosporangiales</taxon>
        <taxon>Thermomonosporaceae</taxon>
        <taxon>Actinomadura</taxon>
    </lineage>
</organism>
<dbReference type="GO" id="GO:0031177">
    <property type="term" value="F:phosphopantetheine binding"/>
    <property type="evidence" value="ECO:0007669"/>
    <property type="project" value="TreeGrafter"/>
</dbReference>
<dbReference type="AlphaFoldDB" id="A0A4R5C995"/>
<comment type="caution">
    <text evidence="3">The sequence shown here is derived from an EMBL/GenBank/DDBJ whole genome shotgun (WGS) entry which is preliminary data.</text>
</comment>
<dbReference type="GO" id="GO:0005829">
    <property type="term" value="C:cytosol"/>
    <property type="evidence" value="ECO:0007669"/>
    <property type="project" value="TreeGrafter"/>
</dbReference>
<dbReference type="Gene3D" id="3.30.559.30">
    <property type="entry name" value="Nonribosomal peptide synthetase, condensation domain"/>
    <property type="match status" value="1"/>
</dbReference>
<proteinExistence type="predicted"/>
<dbReference type="PANTHER" id="PTHR45527">
    <property type="entry name" value="NONRIBOSOMAL PEPTIDE SYNTHETASE"/>
    <property type="match status" value="1"/>
</dbReference>
<keyword evidence="4" id="KW-1185">Reference proteome</keyword>
<evidence type="ECO:0000256" key="1">
    <source>
        <dbReference type="SAM" id="MobiDB-lite"/>
    </source>
</evidence>
<dbReference type="InterPro" id="IPR001242">
    <property type="entry name" value="Condensation_dom"/>
</dbReference>
<reference evidence="3 4" key="1">
    <citation type="submission" date="2019-03" db="EMBL/GenBank/DDBJ databases">
        <title>Draft genome sequences of novel Actinobacteria.</title>
        <authorList>
            <person name="Sahin N."/>
            <person name="Ay H."/>
            <person name="Saygin H."/>
        </authorList>
    </citation>
    <scope>NUCLEOTIDE SEQUENCE [LARGE SCALE GENOMIC DNA]</scope>
    <source>
        <strain evidence="3 4">H3C3</strain>
    </source>
</reference>
<name>A0A4R5C995_9ACTN</name>
<feature type="region of interest" description="Disordered" evidence="1">
    <location>
        <begin position="468"/>
        <end position="496"/>
    </location>
</feature>
<accession>A0A4R5C995</accession>
<dbReference type="GO" id="GO:0003824">
    <property type="term" value="F:catalytic activity"/>
    <property type="evidence" value="ECO:0007669"/>
    <property type="project" value="InterPro"/>
</dbReference>
<dbReference type="Proteomes" id="UP000294513">
    <property type="component" value="Unassembled WGS sequence"/>
</dbReference>
<dbReference type="GO" id="GO:0043041">
    <property type="term" value="P:amino acid activation for nonribosomal peptide biosynthetic process"/>
    <property type="evidence" value="ECO:0007669"/>
    <property type="project" value="TreeGrafter"/>
</dbReference>
<sequence length="496" mass="55403">MTEWARALAALSPRQRARFDHLVRKNGDPTDISPISSAQKRIWLVERFGTAGITFHATVPLSIKGSLDHEILERSVGTVVSRHEALRTTFPVIGDTPMQVVWPPPPTGRIDIPITDRATADGERPSEAAVQALLAEELHRPLDLAGGPLFRARLFRLAPDASILMFSVHHIVFDEPSSLILLDELTALYTAFADGGEDPLPPLRWQYADFARWQNGERFERELAYWRRRLGDPPPALDLPTDHPRPKLPSYEAGQIEVVLPAAVRDRLLHLARAEKSTMFMTLLAVFGCLLCRYSGRPEVLIGTPMAARERAETRRLIGAFINILALRVDTAEDPTFRELLARVRETSLGAYSHQGLPFERVVEMVNPRRENSRGPLVQAALVLWNGRPRHLKVPGAVLEPMRLGTGTVQQYDVALLLDSEPSALRGELRYSRALFEPDTARGMVADFQTILHGAIDDADRPISLLPAPAFQHRHRQRTATGEGAPHEKRSDRRPA</sequence>
<dbReference type="Gene3D" id="3.30.559.10">
    <property type="entry name" value="Chloramphenicol acetyltransferase-like domain"/>
    <property type="match status" value="1"/>
</dbReference>
<evidence type="ECO:0000259" key="2">
    <source>
        <dbReference type="Pfam" id="PF00668"/>
    </source>
</evidence>
<dbReference type="RefSeq" id="WP_131889591.1">
    <property type="nucleotide sequence ID" value="NZ_SMKU01000012.1"/>
</dbReference>
<dbReference type="EMBL" id="SMKU01000012">
    <property type="protein sequence ID" value="TDD95359.1"/>
    <property type="molecule type" value="Genomic_DNA"/>
</dbReference>
<dbReference type="Pfam" id="PF00668">
    <property type="entry name" value="Condensation"/>
    <property type="match status" value="1"/>
</dbReference>
<dbReference type="InterPro" id="IPR023213">
    <property type="entry name" value="CAT-like_dom_sf"/>
</dbReference>
<protein>
    <recommendedName>
        <fullName evidence="2">Condensation domain-containing protein</fullName>
    </recommendedName>
</protein>
<dbReference type="GO" id="GO:0008610">
    <property type="term" value="P:lipid biosynthetic process"/>
    <property type="evidence" value="ECO:0007669"/>
    <property type="project" value="UniProtKB-ARBA"/>
</dbReference>
<dbReference type="CDD" id="cd19531">
    <property type="entry name" value="LCL_NRPS-like"/>
    <property type="match status" value="1"/>
</dbReference>
<evidence type="ECO:0000313" key="4">
    <source>
        <dbReference type="Proteomes" id="UP000294513"/>
    </source>
</evidence>
<dbReference type="SUPFAM" id="SSF52777">
    <property type="entry name" value="CoA-dependent acyltransferases"/>
    <property type="match status" value="2"/>
</dbReference>
<dbReference type="GO" id="GO:0044550">
    <property type="term" value="P:secondary metabolite biosynthetic process"/>
    <property type="evidence" value="ECO:0007669"/>
    <property type="project" value="TreeGrafter"/>
</dbReference>
<evidence type="ECO:0000313" key="3">
    <source>
        <dbReference type="EMBL" id="TDD95359.1"/>
    </source>
</evidence>
<feature type="compositionally biased region" description="Basic and acidic residues" evidence="1">
    <location>
        <begin position="485"/>
        <end position="496"/>
    </location>
</feature>
<feature type="domain" description="Condensation" evidence="2">
    <location>
        <begin position="32"/>
        <end position="464"/>
    </location>
</feature>